<reference evidence="2 3" key="1">
    <citation type="submission" date="2018-04" db="EMBL/GenBank/DDBJ databases">
        <title>Genomic Encyclopedia of Archaeal and Bacterial Type Strains, Phase II (KMG-II): from individual species to whole genera.</title>
        <authorList>
            <person name="Goeker M."/>
        </authorList>
    </citation>
    <scope>NUCLEOTIDE SEQUENCE [LARGE SCALE GENOMIC DNA]</scope>
    <source>
        <strain evidence="2 3">DSM 45787</strain>
    </source>
</reference>
<protein>
    <submittedName>
        <fullName evidence="2">DinB family protein</fullName>
    </submittedName>
</protein>
<dbReference type="InterPro" id="IPR034660">
    <property type="entry name" value="DinB/YfiT-like"/>
</dbReference>
<proteinExistence type="predicted"/>
<comment type="caution">
    <text evidence="2">The sequence shown here is derived from an EMBL/GenBank/DDBJ whole genome shotgun (WGS) entry which is preliminary data.</text>
</comment>
<dbReference type="RefSeq" id="WP_170109444.1">
    <property type="nucleotide sequence ID" value="NZ_QBKR01000002.1"/>
</dbReference>
<gene>
    <name evidence="2" type="ORF">C8P63_102127</name>
</gene>
<evidence type="ECO:0000313" key="3">
    <source>
        <dbReference type="Proteomes" id="UP000244240"/>
    </source>
</evidence>
<feature type="domain" description="DinB-like" evidence="1">
    <location>
        <begin position="15"/>
        <end position="151"/>
    </location>
</feature>
<dbReference type="EMBL" id="QBKR01000002">
    <property type="protein sequence ID" value="PTX64633.1"/>
    <property type="molecule type" value="Genomic_DNA"/>
</dbReference>
<evidence type="ECO:0000313" key="2">
    <source>
        <dbReference type="EMBL" id="PTX64633.1"/>
    </source>
</evidence>
<dbReference type="Pfam" id="PF12867">
    <property type="entry name" value="DinB_2"/>
    <property type="match status" value="1"/>
</dbReference>
<sequence>MERLNRYRRQIGERIDSLVTRVEGLEEGTLRQKPAPGEWSAQEVLCHVAEANVFWINELKRVVQSPGPWGRGMDHEGRLKAVAQAGDRNPSKVIEEIGESGEWADTVLAGLREEDLDVEAPHRNPKFGTRPMSFLLDHFMVEHLDRHIRQIDRILGSLRERNTL</sequence>
<name>A0A2T6C8K1_9BACL</name>
<organism evidence="2 3">
    <name type="scientific">Melghirimyces profundicolus</name>
    <dbReference type="NCBI Taxonomy" id="1242148"/>
    <lineage>
        <taxon>Bacteria</taxon>
        <taxon>Bacillati</taxon>
        <taxon>Bacillota</taxon>
        <taxon>Bacilli</taxon>
        <taxon>Bacillales</taxon>
        <taxon>Thermoactinomycetaceae</taxon>
        <taxon>Melghirimyces</taxon>
    </lineage>
</organism>
<dbReference type="Gene3D" id="1.20.120.450">
    <property type="entry name" value="dinb family like domain"/>
    <property type="match status" value="1"/>
</dbReference>
<dbReference type="Proteomes" id="UP000244240">
    <property type="component" value="Unassembled WGS sequence"/>
</dbReference>
<evidence type="ECO:0000259" key="1">
    <source>
        <dbReference type="Pfam" id="PF12867"/>
    </source>
</evidence>
<accession>A0A2T6C8K1</accession>
<keyword evidence="3" id="KW-1185">Reference proteome</keyword>
<dbReference type="SUPFAM" id="SSF109854">
    <property type="entry name" value="DinB/YfiT-like putative metalloenzymes"/>
    <property type="match status" value="1"/>
</dbReference>
<dbReference type="InterPro" id="IPR024775">
    <property type="entry name" value="DinB-like"/>
</dbReference>
<dbReference type="AlphaFoldDB" id="A0A2T6C8K1"/>